<reference evidence="1" key="1">
    <citation type="submission" date="2025-08" db="UniProtKB">
        <authorList>
            <consortium name="Ensembl"/>
        </authorList>
    </citation>
    <scope>IDENTIFICATION</scope>
</reference>
<protein>
    <submittedName>
        <fullName evidence="1">Uncharacterized protein</fullName>
    </submittedName>
</protein>
<reference evidence="1" key="2">
    <citation type="submission" date="2025-09" db="UniProtKB">
        <authorList>
            <consortium name="Ensembl"/>
        </authorList>
    </citation>
    <scope>IDENTIFICATION</scope>
</reference>
<accession>A0A672ICD4</accession>
<organism evidence="1 2">
    <name type="scientific">Salarias fasciatus</name>
    <name type="common">Jewelled blenny</name>
    <name type="synonym">Blennius fasciatus</name>
    <dbReference type="NCBI Taxonomy" id="181472"/>
    <lineage>
        <taxon>Eukaryota</taxon>
        <taxon>Metazoa</taxon>
        <taxon>Chordata</taxon>
        <taxon>Craniata</taxon>
        <taxon>Vertebrata</taxon>
        <taxon>Euteleostomi</taxon>
        <taxon>Actinopterygii</taxon>
        <taxon>Neopterygii</taxon>
        <taxon>Teleostei</taxon>
        <taxon>Neoteleostei</taxon>
        <taxon>Acanthomorphata</taxon>
        <taxon>Ovalentaria</taxon>
        <taxon>Blenniimorphae</taxon>
        <taxon>Blenniiformes</taxon>
        <taxon>Blennioidei</taxon>
        <taxon>Blenniidae</taxon>
        <taxon>Salariinae</taxon>
        <taxon>Salarias</taxon>
    </lineage>
</organism>
<name>A0A672ICD4_SALFA</name>
<evidence type="ECO:0000313" key="2">
    <source>
        <dbReference type="Proteomes" id="UP000472267"/>
    </source>
</evidence>
<dbReference type="Proteomes" id="UP000472267">
    <property type="component" value="Unassembled WGS sequence"/>
</dbReference>
<dbReference type="InParanoid" id="A0A672ICD4"/>
<sequence length="90" mass="10486">MARFRLRPWPFMEPRCHLHRSPFRMSWICCTMRLIATEWTWRMGFLVNSKCLSLCSCLAGLRRKMNGGSQQDGSRSGGLRRKVGYLCETA</sequence>
<dbReference type="AlphaFoldDB" id="A0A672ICD4"/>
<evidence type="ECO:0000313" key="1">
    <source>
        <dbReference type="Ensembl" id="ENSSFAP00005038782.1"/>
    </source>
</evidence>
<proteinExistence type="predicted"/>
<keyword evidence="2" id="KW-1185">Reference proteome</keyword>
<dbReference type="Ensembl" id="ENSSFAT00005040222.1">
    <property type="protein sequence ID" value="ENSSFAP00005038782.1"/>
    <property type="gene ID" value="ENSSFAG00005019427.1"/>
</dbReference>